<dbReference type="Proteomes" id="UP000198611">
    <property type="component" value="Unassembled WGS sequence"/>
</dbReference>
<dbReference type="SUPFAM" id="SSF160930">
    <property type="entry name" value="FlhC-like"/>
    <property type="match status" value="1"/>
</dbReference>
<dbReference type="GO" id="GO:0045893">
    <property type="term" value="P:positive regulation of DNA-templated transcription"/>
    <property type="evidence" value="ECO:0007669"/>
    <property type="project" value="InterPro"/>
</dbReference>
<dbReference type="GO" id="GO:0003677">
    <property type="term" value="F:DNA binding"/>
    <property type="evidence" value="ECO:0007669"/>
    <property type="project" value="UniProtKB-KW"/>
</dbReference>
<reference evidence="9 10" key="1">
    <citation type="submission" date="2016-10" db="EMBL/GenBank/DDBJ databases">
        <authorList>
            <person name="de Groot N.N."/>
        </authorList>
    </citation>
    <scope>NUCLEOTIDE SEQUENCE [LARGE SCALE GENOMIC DNA]</scope>
    <source>
        <strain evidence="9 10">HL3</strain>
    </source>
</reference>
<dbReference type="STRING" id="1123397.SAMN05660831_00019"/>
<proteinExistence type="predicted"/>
<keyword evidence="1" id="KW-0963">Cytoplasm</keyword>
<dbReference type="GO" id="GO:0046872">
    <property type="term" value="F:metal ion binding"/>
    <property type="evidence" value="ECO:0007669"/>
    <property type="project" value="UniProtKB-KW"/>
</dbReference>
<keyword evidence="3" id="KW-1005">Bacterial flagellum biogenesis</keyword>
<gene>
    <name evidence="9" type="ORF">SAMN05660831_00019</name>
</gene>
<keyword evidence="6" id="KW-0238">DNA-binding</keyword>
<protein>
    <submittedName>
        <fullName evidence="9">Transcriptional activator (FlhC)</fullName>
    </submittedName>
</protein>
<evidence type="ECO:0000256" key="8">
    <source>
        <dbReference type="ARBA" id="ARBA00023163"/>
    </source>
</evidence>
<dbReference type="EMBL" id="FOMJ01000001">
    <property type="protein sequence ID" value="SFC90233.1"/>
    <property type="molecule type" value="Genomic_DNA"/>
</dbReference>
<evidence type="ECO:0000256" key="6">
    <source>
        <dbReference type="ARBA" id="ARBA00023125"/>
    </source>
</evidence>
<name>A0A1I1N612_9GAMM</name>
<dbReference type="GO" id="GO:1902208">
    <property type="term" value="P:regulation of bacterial-type flagellum assembly"/>
    <property type="evidence" value="ECO:0007669"/>
    <property type="project" value="InterPro"/>
</dbReference>
<evidence type="ECO:0000256" key="3">
    <source>
        <dbReference type="ARBA" id="ARBA00022795"/>
    </source>
</evidence>
<evidence type="ECO:0000313" key="9">
    <source>
        <dbReference type="EMBL" id="SFC90233.1"/>
    </source>
</evidence>
<evidence type="ECO:0000256" key="2">
    <source>
        <dbReference type="ARBA" id="ARBA00022723"/>
    </source>
</evidence>
<keyword evidence="5" id="KW-0805">Transcription regulation</keyword>
<dbReference type="Pfam" id="PF05280">
    <property type="entry name" value="FlhC"/>
    <property type="match status" value="1"/>
</dbReference>
<dbReference type="GO" id="GO:0044781">
    <property type="term" value="P:bacterial-type flagellum organization"/>
    <property type="evidence" value="ECO:0007669"/>
    <property type="project" value="UniProtKB-KW"/>
</dbReference>
<keyword evidence="4" id="KW-0862">Zinc</keyword>
<dbReference type="AlphaFoldDB" id="A0A1I1N612"/>
<evidence type="ECO:0000313" key="10">
    <source>
        <dbReference type="Proteomes" id="UP000198611"/>
    </source>
</evidence>
<keyword evidence="10" id="KW-1185">Reference proteome</keyword>
<dbReference type="InterPro" id="IPR007944">
    <property type="entry name" value="FlhC"/>
</dbReference>
<keyword evidence="7" id="KW-0010">Activator</keyword>
<organism evidence="9 10">
    <name type="scientific">Thiohalospira halophila DSM 15071</name>
    <dbReference type="NCBI Taxonomy" id="1123397"/>
    <lineage>
        <taxon>Bacteria</taxon>
        <taxon>Pseudomonadati</taxon>
        <taxon>Pseudomonadota</taxon>
        <taxon>Gammaproteobacteria</taxon>
        <taxon>Thiohalospirales</taxon>
        <taxon>Thiohalospiraceae</taxon>
        <taxon>Thiohalospira</taxon>
    </lineage>
</organism>
<sequence length="164" mass="18546">METIEDVTFAVELIRAGLRPGVIELHTGISARRIRRWWREVHGTSPTPGPLPTGGSVLRSAARRREATDFIARYRTRGGNLRLDARRILETYRDHQQTWEDPQLTITETWALVRDAEIGALMAVECPYCGGTHYLSMTQRGPSRCPLCRHQTQDTAETMDAAES</sequence>
<evidence type="ECO:0000256" key="4">
    <source>
        <dbReference type="ARBA" id="ARBA00022833"/>
    </source>
</evidence>
<evidence type="ECO:0000256" key="5">
    <source>
        <dbReference type="ARBA" id="ARBA00023015"/>
    </source>
</evidence>
<dbReference type="RefSeq" id="WP_093426724.1">
    <property type="nucleotide sequence ID" value="NZ_FOMJ01000001.1"/>
</dbReference>
<keyword evidence="2" id="KW-0479">Metal-binding</keyword>
<evidence type="ECO:0000256" key="7">
    <source>
        <dbReference type="ARBA" id="ARBA00023159"/>
    </source>
</evidence>
<evidence type="ECO:0000256" key="1">
    <source>
        <dbReference type="ARBA" id="ARBA00022490"/>
    </source>
</evidence>
<keyword evidence="8" id="KW-0804">Transcription</keyword>
<accession>A0A1I1N612</accession>